<protein>
    <submittedName>
        <fullName evidence="2">Putative secreted protein</fullName>
    </submittedName>
</protein>
<keyword evidence="1" id="KW-1133">Transmembrane helix</keyword>
<dbReference type="EMBL" id="HE971709">
    <property type="protein sequence ID" value="CCK25335.1"/>
    <property type="molecule type" value="Genomic_DNA"/>
</dbReference>
<proteinExistence type="predicted"/>
<dbReference type="KEGG" id="sdv:BN159_0956"/>
<sequence>MNGSRVPGLVLPVLFLLALTVGAVWYWLHRHDD</sequence>
<keyword evidence="1" id="KW-0472">Membrane</keyword>
<dbReference type="AlphaFoldDB" id="K4QWZ7"/>
<evidence type="ECO:0000313" key="3">
    <source>
        <dbReference type="Proteomes" id="UP000008043"/>
    </source>
</evidence>
<organism evidence="2 3">
    <name type="scientific">Streptomyces davaonensis (strain DSM 101723 / JCM 4913 / KCC S-0913 / 768)</name>
    <dbReference type="NCBI Taxonomy" id="1214101"/>
    <lineage>
        <taxon>Bacteria</taxon>
        <taxon>Bacillati</taxon>
        <taxon>Actinomycetota</taxon>
        <taxon>Actinomycetes</taxon>
        <taxon>Kitasatosporales</taxon>
        <taxon>Streptomycetaceae</taxon>
        <taxon>Streptomyces</taxon>
    </lineage>
</organism>
<evidence type="ECO:0000256" key="1">
    <source>
        <dbReference type="SAM" id="Phobius"/>
    </source>
</evidence>
<feature type="transmembrane region" description="Helical" evidence="1">
    <location>
        <begin position="6"/>
        <end position="28"/>
    </location>
</feature>
<gene>
    <name evidence="2" type="ORF">BN159_0956</name>
</gene>
<keyword evidence="1" id="KW-0812">Transmembrane</keyword>
<keyword evidence="3" id="KW-1185">Reference proteome</keyword>
<reference evidence="2 3" key="1">
    <citation type="journal article" date="2012" name="J. Bacteriol.">
        <title>Genome sequence of the bacterium Streptomyces davawensis JCM 4913 and heterologous production of the unique antibiotic roseoflavin.</title>
        <authorList>
            <person name="Jankowitsch F."/>
            <person name="Schwarz J."/>
            <person name="Ruckert C."/>
            <person name="Gust B."/>
            <person name="Szczepanowski R."/>
            <person name="Blom J."/>
            <person name="Pelzer S."/>
            <person name="Kalinowski J."/>
            <person name="Mack M."/>
        </authorList>
    </citation>
    <scope>NUCLEOTIDE SEQUENCE [LARGE SCALE GENOMIC DNA]</scope>
    <source>
        <strain evidence="3">DSM 101723 / JCM 4913 / KCC S-0913 / 768</strain>
    </source>
</reference>
<accession>K4QWZ7</accession>
<dbReference type="eggNOG" id="ENOG5031W7V">
    <property type="taxonomic scope" value="Bacteria"/>
</dbReference>
<name>K4QWZ7_STRDJ</name>
<evidence type="ECO:0000313" key="2">
    <source>
        <dbReference type="EMBL" id="CCK25335.1"/>
    </source>
</evidence>
<dbReference type="Proteomes" id="UP000008043">
    <property type="component" value="Chromosome"/>
</dbReference>
<dbReference type="HOGENOM" id="CLU_3384137_0_0_11"/>